<dbReference type="RefSeq" id="WP_350280204.1">
    <property type="nucleotide sequence ID" value="NZ_CP158165.1"/>
</dbReference>
<sequence length="128" mass="14890">MTDDTPRVVFLFDDTDVCLFPSLDTAEDWMEAIDVDDNEYTAALTDTGRVIRMRTEKGLVVLELTEQTDLPKLRELLRDHGESIGQRGIELAPVAFANRSWKEDWDSRWPQWPRWLDKRLHPHGPIQA</sequence>
<dbReference type="AlphaFoldDB" id="A0AAU7TLC7"/>
<proteinExistence type="predicted"/>
<organism evidence="1">
    <name type="scientific">Kribbella sp. HUAS MG21</name>
    <dbReference type="NCBI Taxonomy" id="3160966"/>
    <lineage>
        <taxon>Bacteria</taxon>
        <taxon>Bacillati</taxon>
        <taxon>Actinomycetota</taxon>
        <taxon>Actinomycetes</taxon>
        <taxon>Propionibacteriales</taxon>
        <taxon>Kribbellaceae</taxon>
        <taxon>Kribbella</taxon>
    </lineage>
</organism>
<protein>
    <submittedName>
        <fullName evidence="1">Uncharacterized protein</fullName>
    </submittedName>
</protein>
<name>A0AAU7TLC7_9ACTN</name>
<dbReference type="EMBL" id="CP158165">
    <property type="protein sequence ID" value="XBV27418.1"/>
    <property type="molecule type" value="Genomic_DNA"/>
</dbReference>
<accession>A0AAU7TLC7</accession>
<gene>
    <name evidence="1" type="ORF">ABN611_13520</name>
</gene>
<evidence type="ECO:0000313" key="1">
    <source>
        <dbReference type="EMBL" id="XBV27418.1"/>
    </source>
</evidence>
<reference evidence="1" key="1">
    <citation type="submission" date="2024-06" db="EMBL/GenBank/DDBJ databases">
        <title>Kribbella sp. strain HUAS MG21 genome sequences.</title>
        <authorList>
            <person name="Mo P."/>
        </authorList>
    </citation>
    <scope>NUCLEOTIDE SEQUENCE</scope>
    <source>
        <strain evidence="1">HUAS MG21</strain>
    </source>
</reference>